<keyword evidence="5" id="KW-0597">Phosphoprotein</keyword>
<reference evidence="13 14" key="1">
    <citation type="submission" date="2018-03" db="EMBL/GenBank/DDBJ databases">
        <title>Whole genome sequencing of Histamine producing bacteria.</title>
        <authorList>
            <person name="Butler K."/>
        </authorList>
    </citation>
    <scope>NUCLEOTIDE SEQUENCE [LARGE SCALE GENOMIC DNA]</scope>
    <source>
        <strain evidence="13 14">DSM 19138</strain>
    </source>
</reference>
<accession>A0A2T3NMI6</accession>
<evidence type="ECO:0000256" key="1">
    <source>
        <dbReference type="ARBA" id="ARBA00000085"/>
    </source>
</evidence>
<organism evidence="13 14">
    <name type="scientific">Photobacterium rosenbergii</name>
    <dbReference type="NCBI Taxonomy" id="294936"/>
    <lineage>
        <taxon>Bacteria</taxon>
        <taxon>Pseudomonadati</taxon>
        <taxon>Pseudomonadota</taxon>
        <taxon>Gammaproteobacteria</taxon>
        <taxon>Vibrionales</taxon>
        <taxon>Vibrionaceae</taxon>
        <taxon>Photobacterium</taxon>
    </lineage>
</organism>
<dbReference type="SUPFAM" id="SSF55874">
    <property type="entry name" value="ATPase domain of HSP90 chaperone/DNA topoisomerase II/histidine kinase"/>
    <property type="match status" value="1"/>
</dbReference>
<dbReference type="InterPro" id="IPR036097">
    <property type="entry name" value="HisK_dim/P_sf"/>
</dbReference>
<evidence type="ECO:0000256" key="8">
    <source>
        <dbReference type="ARBA" id="ARBA00022777"/>
    </source>
</evidence>
<dbReference type="Pfam" id="PF02518">
    <property type="entry name" value="HATPase_c"/>
    <property type="match status" value="1"/>
</dbReference>
<evidence type="ECO:0000313" key="14">
    <source>
        <dbReference type="Proteomes" id="UP000241346"/>
    </source>
</evidence>
<feature type="domain" description="HAMP" evidence="12">
    <location>
        <begin position="157"/>
        <end position="209"/>
    </location>
</feature>
<dbReference type="InterPro" id="IPR050980">
    <property type="entry name" value="2C_sensor_his_kinase"/>
</dbReference>
<dbReference type="SUPFAM" id="SSF47384">
    <property type="entry name" value="Homodimeric domain of signal transducing histidine kinase"/>
    <property type="match status" value="1"/>
</dbReference>
<dbReference type="Proteomes" id="UP000241346">
    <property type="component" value="Unassembled WGS sequence"/>
</dbReference>
<dbReference type="PROSITE" id="PS50109">
    <property type="entry name" value="HIS_KIN"/>
    <property type="match status" value="1"/>
</dbReference>
<dbReference type="SMART" id="SM00304">
    <property type="entry name" value="HAMP"/>
    <property type="match status" value="1"/>
</dbReference>
<keyword evidence="8 13" id="KW-0418">Kinase</keyword>
<keyword evidence="10" id="KW-0812">Transmembrane</keyword>
<feature type="transmembrane region" description="Helical" evidence="10">
    <location>
        <begin position="5"/>
        <end position="26"/>
    </location>
</feature>
<dbReference type="CDD" id="cd00082">
    <property type="entry name" value="HisKA"/>
    <property type="match status" value="1"/>
</dbReference>
<keyword evidence="10" id="KW-1133">Transmembrane helix</keyword>
<sequence length="432" mass="49386">MKRLYLEFFVGLSGLFFLCILAFSYVTQELTTDYEAELEISHVSSVMQILDDVAAQRGQQKADKLLAGYAEKSHLTFQQFTWDEIGFTQSERNELSRRGALFDDENEYWVVFGDQQWVYYLQPDIEEDLWQMLDLEVKLLWASFFATFALYSAIMLRLLSGRFRKLEEATMAFSDGDFKVRASEKAGDRVGRLNARFNQMADKISELIQSHKHLTNAIAHELRTPIFRMQCQLDLLEESALNTAQKGYVAGIYDDIDELESLIEELLYFAKMERSGVTLQLKQQDVAEVLQRTIAHCQKDTKQILSLECPEQCYFDVDAHHLERAVSNIIRNAFRYAKRCISVKVFCQEGALTIQVDDDGCGIPPEERENVLKPFYRVGTSRDRQSGGHGLGLAIVAQVVSLHQGEIHISESDCGGARFTIRLPQAKCHLVK</sequence>
<keyword evidence="9" id="KW-0067">ATP-binding</keyword>
<keyword evidence="4" id="KW-1003">Cell membrane</keyword>
<dbReference type="GO" id="GO:0005524">
    <property type="term" value="F:ATP binding"/>
    <property type="evidence" value="ECO:0007669"/>
    <property type="project" value="UniProtKB-KW"/>
</dbReference>
<protein>
    <recommendedName>
        <fullName evidence="3">histidine kinase</fullName>
        <ecNumber evidence="3">2.7.13.3</ecNumber>
    </recommendedName>
</protein>
<dbReference type="InterPro" id="IPR003660">
    <property type="entry name" value="HAMP_dom"/>
</dbReference>
<name>A0A2T3NMI6_9GAMM</name>
<evidence type="ECO:0000313" key="13">
    <source>
        <dbReference type="EMBL" id="PSW16725.1"/>
    </source>
</evidence>
<dbReference type="CDD" id="cd06225">
    <property type="entry name" value="HAMP"/>
    <property type="match status" value="1"/>
</dbReference>
<dbReference type="Gene3D" id="3.30.565.10">
    <property type="entry name" value="Histidine kinase-like ATPase, C-terminal domain"/>
    <property type="match status" value="1"/>
</dbReference>
<comment type="caution">
    <text evidence="13">The sequence shown here is derived from an EMBL/GenBank/DDBJ whole genome shotgun (WGS) entry which is preliminary data.</text>
</comment>
<evidence type="ECO:0000259" key="11">
    <source>
        <dbReference type="PROSITE" id="PS50109"/>
    </source>
</evidence>
<evidence type="ECO:0000259" key="12">
    <source>
        <dbReference type="PROSITE" id="PS50885"/>
    </source>
</evidence>
<dbReference type="Gene3D" id="1.10.287.130">
    <property type="match status" value="1"/>
</dbReference>
<keyword evidence="10" id="KW-0472">Membrane</keyword>
<evidence type="ECO:0000256" key="5">
    <source>
        <dbReference type="ARBA" id="ARBA00022553"/>
    </source>
</evidence>
<dbReference type="PANTHER" id="PTHR44936:SF10">
    <property type="entry name" value="SENSOR PROTEIN RSTB"/>
    <property type="match status" value="1"/>
</dbReference>
<dbReference type="Gene3D" id="6.10.340.10">
    <property type="match status" value="1"/>
</dbReference>
<comment type="catalytic activity">
    <reaction evidence="1">
        <text>ATP + protein L-histidine = ADP + protein N-phospho-L-histidine.</text>
        <dbReference type="EC" id="2.7.13.3"/>
    </reaction>
</comment>
<dbReference type="InterPro" id="IPR003594">
    <property type="entry name" value="HATPase_dom"/>
</dbReference>
<evidence type="ECO:0000256" key="3">
    <source>
        <dbReference type="ARBA" id="ARBA00012438"/>
    </source>
</evidence>
<dbReference type="InterPro" id="IPR036890">
    <property type="entry name" value="HATPase_C_sf"/>
</dbReference>
<feature type="domain" description="Histidine kinase" evidence="11">
    <location>
        <begin position="217"/>
        <end position="427"/>
    </location>
</feature>
<feature type="transmembrane region" description="Helical" evidence="10">
    <location>
        <begin position="139"/>
        <end position="159"/>
    </location>
</feature>
<dbReference type="AlphaFoldDB" id="A0A2T3NMI6"/>
<evidence type="ECO:0000256" key="7">
    <source>
        <dbReference type="ARBA" id="ARBA00022741"/>
    </source>
</evidence>
<proteinExistence type="predicted"/>
<dbReference type="PRINTS" id="PR00344">
    <property type="entry name" value="BCTRLSENSOR"/>
</dbReference>
<keyword evidence="6" id="KW-0808">Transferase</keyword>
<evidence type="ECO:0000256" key="4">
    <source>
        <dbReference type="ARBA" id="ARBA00022475"/>
    </source>
</evidence>
<dbReference type="GO" id="GO:0005886">
    <property type="term" value="C:plasma membrane"/>
    <property type="evidence" value="ECO:0007669"/>
    <property type="project" value="UniProtKB-SubCell"/>
</dbReference>
<dbReference type="InterPro" id="IPR004358">
    <property type="entry name" value="Sig_transdc_His_kin-like_C"/>
</dbReference>
<dbReference type="SMART" id="SM00387">
    <property type="entry name" value="HATPase_c"/>
    <property type="match status" value="1"/>
</dbReference>
<keyword evidence="7" id="KW-0547">Nucleotide-binding</keyword>
<evidence type="ECO:0000256" key="10">
    <source>
        <dbReference type="SAM" id="Phobius"/>
    </source>
</evidence>
<dbReference type="PROSITE" id="PS50885">
    <property type="entry name" value="HAMP"/>
    <property type="match status" value="1"/>
</dbReference>
<dbReference type="RefSeq" id="WP_107297344.1">
    <property type="nucleotide sequence ID" value="NZ_JAHVIB010000002.1"/>
</dbReference>
<evidence type="ECO:0000256" key="6">
    <source>
        <dbReference type="ARBA" id="ARBA00022679"/>
    </source>
</evidence>
<dbReference type="Pfam" id="PF00672">
    <property type="entry name" value="HAMP"/>
    <property type="match status" value="1"/>
</dbReference>
<dbReference type="GO" id="GO:0000155">
    <property type="term" value="F:phosphorelay sensor kinase activity"/>
    <property type="evidence" value="ECO:0007669"/>
    <property type="project" value="InterPro"/>
</dbReference>
<dbReference type="PANTHER" id="PTHR44936">
    <property type="entry name" value="SENSOR PROTEIN CREC"/>
    <property type="match status" value="1"/>
</dbReference>
<dbReference type="EC" id="2.7.13.3" evidence="3"/>
<comment type="subcellular location">
    <subcellularLocation>
        <location evidence="2">Cell membrane</location>
        <topology evidence="2">Multi-pass membrane protein</topology>
    </subcellularLocation>
</comment>
<dbReference type="OrthoDB" id="9804645at2"/>
<gene>
    <name evidence="13" type="ORF">C9J01_06955</name>
</gene>
<dbReference type="EMBL" id="PYMB01000001">
    <property type="protein sequence ID" value="PSW16725.1"/>
    <property type="molecule type" value="Genomic_DNA"/>
</dbReference>
<dbReference type="Pfam" id="PF00512">
    <property type="entry name" value="HisKA"/>
    <property type="match status" value="1"/>
</dbReference>
<evidence type="ECO:0000256" key="9">
    <source>
        <dbReference type="ARBA" id="ARBA00022840"/>
    </source>
</evidence>
<dbReference type="InterPro" id="IPR003661">
    <property type="entry name" value="HisK_dim/P_dom"/>
</dbReference>
<dbReference type="SMART" id="SM00388">
    <property type="entry name" value="HisKA"/>
    <property type="match status" value="1"/>
</dbReference>
<dbReference type="InterPro" id="IPR005467">
    <property type="entry name" value="His_kinase_dom"/>
</dbReference>
<evidence type="ECO:0000256" key="2">
    <source>
        <dbReference type="ARBA" id="ARBA00004651"/>
    </source>
</evidence>